<dbReference type="AlphaFoldDB" id="A0A850Q988"/>
<organism evidence="3 4">
    <name type="scientific">Donghicola mangrovi</name>
    <dbReference type="NCBI Taxonomy" id="2729614"/>
    <lineage>
        <taxon>Bacteria</taxon>
        <taxon>Pseudomonadati</taxon>
        <taxon>Pseudomonadota</taxon>
        <taxon>Alphaproteobacteria</taxon>
        <taxon>Rhodobacterales</taxon>
        <taxon>Roseobacteraceae</taxon>
        <taxon>Donghicola</taxon>
    </lineage>
</organism>
<evidence type="ECO:0000259" key="1">
    <source>
        <dbReference type="Pfam" id="PF01408"/>
    </source>
</evidence>
<protein>
    <submittedName>
        <fullName evidence="3">Gfo/Idh/MocA family oxidoreductase</fullName>
    </submittedName>
</protein>
<dbReference type="Gene3D" id="3.40.50.720">
    <property type="entry name" value="NAD(P)-binding Rossmann-like Domain"/>
    <property type="match status" value="1"/>
</dbReference>
<dbReference type="InterPro" id="IPR000683">
    <property type="entry name" value="Gfo/Idh/MocA-like_OxRdtase_N"/>
</dbReference>
<dbReference type="Pfam" id="PF01408">
    <property type="entry name" value="GFO_IDH_MocA"/>
    <property type="match status" value="1"/>
</dbReference>
<dbReference type="Gene3D" id="3.30.360.10">
    <property type="entry name" value="Dihydrodipicolinate Reductase, domain 2"/>
    <property type="match status" value="1"/>
</dbReference>
<dbReference type="PANTHER" id="PTHR43593:SF1">
    <property type="entry name" value="INOSITOL 2-DEHYDROGENASE"/>
    <property type="match status" value="1"/>
</dbReference>
<dbReference type="PANTHER" id="PTHR43593">
    <property type="match status" value="1"/>
</dbReference>
<dbReference type="SUPFAM" id="SSF55347">
    <property type="entry name" value="Glyceraldehyde-3-phosphate dehydrogenase-like, C-terminal domain"/>
    <property type="match status" value="1"/>
</dbReference>
<comment type="caution">
    <text evidence="3">The sequence shown here is derived from an EMBL/GenBank/DDBJ whole genome shotgun (WGS) entry which is preliminary data.</text>
</comment>
<dbReference type="InterPro" id="IPR004104">
    <property type="entry name" value="Gfo/Idh/MocA-like_OxRdtase_C"/>
</dbReference>
<gene>
    <name evidence="3" type="ORF">HJ536_20390</name>
</gene>
<sequence>MAQNAIQTITYGVIGCGMMGQEHLRNIALLDGTRVGAIYEPDAEMQARARQFAPEAVFVDSIDALLDLPQIDCLLIASPNFRHFEQLQQIAAKRPLPVLVEKPLFTDPDHAAAMDAFAASYPAPVWVAMEYRYMPPVAKLLEEAEVVTGGIKMLTIREHRFPFLDKVGAWNRFNRYTGGTFVEKCCHFFDLMRLALESDPVRVMAMGGQAANHTDELYEGEAPDIFDHGYVMVEFASGARAMLELCMFAEGSRYQEEISAVGPKGKIEALVPGPGRFWPEHLGEPPVPQVIVSPRDPKGPEVREIPVDPALLEAGDHNGSTFYQHRGFLELVRGERTVPEVSVQDGKWAVLMGLAAQRSMVEGRVVEIEG</sequence>
<evidence type="ECO:0000313" key="4">
    <source>
        <dbReference type="Proteomes" id="UP000592216"/>
    </source>
</evidence>
<dbReference type="Pfam" id="PF02894">
    <property type="entry name" value="GFO_IDH_MocA_C"/>
    <property type="match status" value="1"/>
</dbReference>
<feature type="domain" description="Gfo/Idh/MocA-like oxidoreductase N-terminal" evidence="1">
    <location>
        <begin position="10"/>
        <end position="128"/>
    </location>
</feature>
<dbReference type="InterPro" id="IPR036291">
    <property type="entry name" value="NAD(P)-bd_dom_sf"/>
</dbReference>
<dbReference type="SUPFAM" id="SSF51735">
    <property type="entry name" value="NAD(P)-binding Rossmann-fold domains"/>
    <property type="match status" value="1"/>
</dbReference>
<feature type="domain" description="Gfo/Idh/MocA-like oxidoreductase C-terminal" evidence="2">
    <location>
        <begin position="149"/>
        <end position="368"/>
    </location>
</feature>
<name>A0A850Q988_9RHOB</name>
<dbReference type="Proteomes" id="UP000592216">
    <property type="component" value="Unassembled WGS sequence"/>
</dbReference>
<dbReference type="GO" id="GO:0000166">
    <property type="term" value="F:nucleotide binding"/>
    <property type="evidence" value="ECO:0007669"/>
    <property type="project" value="InterPro"/>
</dbReference>
<dbReference type="InterPro" id="IPR050424">
    <property type="entry name" value="Gfo-Idh-MocA_inositol_DH"/>
</dbReference>
<evidence type="ECO:0000313" key="3">
    <source>
        <dbReference type="EMBL" id="NVO25716.1"/>
    </source>
</evidence>
<evidence type="ECO:0000259" key="2">
    <source>
        <dbReference type="Pfam" id="PF02894"/>
    </source>
</evidence>
<accession>A0A850Q988</accession>
<reference evidence="3 4" key="1">
    <citation type="submission" date="2020-04" db="EMBL/GenBank/DDBJ databases">
        <title>Donghicola sp., a member of the Rhodobacteraceae family isolated from mangrove forest in Thailand.</title>
        <authorList>
            <person name="Charoenyingcharoen P."/>
            <person name="Yukphan P."/>
        </authorList>
    </citation>
    <scope>NUCLEOTIDE SEQUENCE [LARGE SCALE GENOMIC DNA]</scope>
    <source>
        <strain evidence="3 4">B5-SW-15</strain>
    </source>
</reference>
<proteinExistence type="predicted"/>
<dbReference type="EMBL" id="JABCJE010000024">
    <property type="protein sequence ID" value="NVO25716.1"/>
    <property type="molecule type" value="Genomic_DNA"/>
</dbReference>